<reference evidence="5" key="1">
    <citation type="journal article" date="2014" name="Proc. Natl. Acad. Sci. U.S.A.">
        <title>Extensive sampling of basidiomycete genomes demonstrates inadequacy of the white-rot/brown-rot paradigm for wood decay fungi.</title>
        <authorList>
            <person name="Riley R."/>
            <person name="Salamov A.A."/>
            <person name="Brown D.W."/>
            <person name="Nagy L.G."/>
            <person name="Floudas D."/>
            <person name="Held B.W."/>
            <person name="Levasseur A."/>
            <person name="Lombard V."/>
            <person name="Morin E."/>
            <person name="Otillar R."/>
            <person name="Lindquist E.A."/>
            <person name="Sun H."/>
            <person name="LaButti K.M."/>
            <person name="Schmutz J."/>
            <person name="Jabbour D."/>
            <person name="Luo H."/>
            <person name="Baker S.E."/>
            <person name="Pisabarro A.G."/>
            <person name="Walton J.D."/>
            <person name="Blanchette R.A."/>
            <person name="Henrissat B."/>
            <person name="Martin F."/>
            <person name="Cullen D."/>
            <person name="Hibbett D.S."/>
            <person name="Grigoriev I.V."/>
        </authorList>
    </citation>
    <scope>NUCLEOTIDE SEQUENCE [LARGE SCALE GENOMIC DNA]</scope>
    <source>
        <strain evidence="5">CBS 339.88</strain>
    </source>
</reference>
<gene>
    <name evidence="4" type="ORF">GALMADRAFT_221455</name>
</gene>
<protein>
    <recommendedName>
        <fullName evidence="6">Ribosomal protein S21</fullName>
    </recommendedName>
</protein>
<evidence type="ECO:0000256" key="2">
    <source>
        <dbReference type="ARBA" id="ARBA00022980"/>
    </source>
</evidence>
<name>A0A067TGW5_GALM3</name>
<evidence type="ECO:0008006" key="6">
    <source>
        <dbReference type="Google" id="ProtNLM"/>
    </source>
</evidence>
<keyword evidence="5" id="KW-1185">Reference proteome</keyword>
<dbReference type="PANTHER" id="PTHR41237">
    <property type="entry name" value="37S RIBOSOMAL PROTEIN MRP21, MITOCHONDRIAL"/>
    <property type="match status" value="1"/>
</dbReference>
<evidence type="ECO:0000313" key="4">
    <source>
        <dbReference type="EMBL" id="KDR81587.1"/>
    </source>
</evidence>
<proteinExistence type="inferred from homology"/>
<organism evidence="4 5">
    <name type="scientific">Galerina marginata (strain CBS 339.88)</name>
    <dbReference type="NCBI Taxonomy" id="685588"/>
    <lineage>
        <taxon>Eukaryota</taxon>
        <taxon>Fungi</taxon>
        <taxon>Dikarya</taxon>
        <taxon>Basidiomycota</taxon>
        <taxon>Agaricomycotina</taxon>
        <taxon>Agaricomycetes</taxon>
        <taxon>Agaricomycetidae</taxon>
        <taxon>Agaricales</taxon>
        <taxon>Agaricineae</taxon>
        <taxon>Strophariaceae</taxon>
        <taxon>Galerina</taxon>
    </lineage>
</organism>
<evidence type="ECO:0000256" key="1">
    <source>
        <dbReference type="ARBA" id="ARBA00006640"/>
    </source>
</evidence>
<keyword evidence="3" id="KW-0687">Ribonucleoprotein</keyword>
<sequence length="173" mass="20096">MQRLARLLSSSALRVSHLGLCISRARTNFYIPTTFATFPALHRNVRLLSSTTYSEHPVSEALEKKFKAAQTPEDRWREKSRRALEDAKNHGPANAYTGRCVVNASEKHLAASFRKLEAILSRNKVRQHLRLSERHEKKGVKRRRLSSERWRKRFANEVRKKVQLVIKIRDRGA</sequence>
<dbReference type="Pfam" id="PF01165">
    <property type="entry name" value="Ribosomal_S21"/>
    <property type="match status" value="1"/>
</dbReference>
<dbReference type="STRING" id="685588.A0A067TGW5"/>
<evidence type="ECO:0000313" key="5">
    <source>
        <dbReference type="Proteomes" id="UP000027222"/>
    </source>
</evidence>
<dbReference type="PANTHER" id="PTHR41237:SF1">
    <property type="entry name" value="SMALL RIBOSOMAL SUBUNIT PROTEIN BS21M"/>
    <property type="match status" value="1"/>
</dbReference>
<evidence type="ECO:0000256" key="3">
    <source>
        <dbReference type="ARBA" id="ARBA00023274"/>
    </source>
</evidence>
<dbReference type="GO" id="GO:0070124">
    <property type="term" value="P:mitochondrial translational initiation"/>
    <property type="evidence" value="ECO:0007669"/>
    <property type="project" value="TreeGrafter"/>
</dbReference>
<dbReference type="InterPro" id="IPR001911">
    <property type="entry name" value="Ribosomal_bS21"/>
</dbReference>
<dbReference type="EMBL" id="KL142370">
    <property type="protein sequence ID" value="KDR81587.1"/>
    <property type="molecule type" value="Genomic_DNA"/>
</dbReference>
<comment type="similarity">
    <text evidence="1">Belongs to the bacterial ribosomal protein bS21 family.</text>
</comment>
<dbReference type="GO" id="GO:0003735">
    <property type="term" value="F:structural constituent of ribosome"/>
    <property type="evidence" value="ECO:0007669"/>
    <property type="project" value="InterPro"/>
</dbReference>
<keyword evidence="2" id="KW-0689">Ribosomal protein</keyword>
<dbReference type="InterPro" id="IPR052837">
    <property type="entry name" value="Mitoribosomal_bS21"/>
</dbReference>
<dbReference type="GO" id="GO:0005763">
    <property type="term" value="C:mitochondrial small ribosomal subunit"/>
    <property type="evidence" value="ECO:0007669"/>
    <property type="project" value="TreeGrafter"/>
</dbReference>
<dbReference type="Proteomes" id="UP000027222">
    <property type="component" value="Unassembled WGS sequence"/>
</dbReference>
<dbReference type="HOGENOM" id="CLU_124536_0_0_1"/>
<dbReference type="AlphaFoldDB" id="A0A067TGW5"/>
<accession>A0A067TGW5</accession>
<dbReference type="OrthoDB" id="2501249at2759"/>